<keyword evidence="2" id="KW-1185">Reference proteome</keyword>
<organism evidence="1 2">
    <name type="scientific">Helianthus annuus</name>
    <name type="common">Common sunflower</name>
    <dbReference type="NCBI Taxonomy" id="4232"/>
    <lineage>
        <taxon>Eukaryota</taxon>
        <taxon>Viridiplantae</taxon>
        <taxon>Streptophyta</taxon>
        <taxon>Embryophyta</taxon>
        <taxon>Tracheophyta</taxon>
        <taxon>Spermatophyta</taxon>
        <taxon>Magnoliopsida</taxon>
        <taxon>eudicotyledons</taxon>
        <taxon>Gunneridae</taxon>
        <taxon>Pentapetalae</taxon>
        <taxon>asterids</taxon>
        <taxon>campanulids</taxon>
        <taxon>Asterales</taxon>
        <taxon>Asteraceae</taxon>
        <taxon>Asteroideae</taxon>
        <taxon>Heliantheae alliance</taxon>
        <taxon>Heliantheae</taxon>
        <taxon>Helianthus</taxon>
    </lineage>
</organism>
<gene>
    <name evidence="1" type="ORF">HannXRQ_Chr11g0339881</name>
</gene>
<sequence length="65" mass="7975">MAFKQFSWREIVQLGQSVLQFFNGVLLRDQSVSSEIDYFKWLLWIHVFMTIVVQERIIRMKFRMC</sequence>
<proteinExistence type="predicted"/>
<name>A0A251TB37_HELAN</name>
<protein>
    <submittedName>
        <fullName evidence="1">Uncharacterized protein</fullName>
    </submittedName>
</protein>
<dbReference type="Proteomes" id="UP000215914">
    <property type="component" value="Chromosome 11"/>
</dbReference>
<dbReference type="InParanoid" id="A0A251TB37"/>
<accession>A0A251TB37</accession>
<reference evidence="2" key="1">
    <citation type="journal article" date="2017" name="Nature">
        <title>The sunflower genome provides insights into oil metabolism, flowering and Asterid evolution.</title>
        <authorList>
            <person name="Badouin H."/>
            <person name="Gouzy J."/>
            <person name="Grassa C.J."/>
            <person name="Murat F."/>
            <person name="Staton S.E."/>
            <person name="Cottret L."/>
            <person name="Lelandais-Briere C."/>
            <person name="Owens G.L."/>
            <person name="Carrere S."/>
            <person name="Mayjonade B."/>
            <person name="Legrand L."/>
            <person name="Gill N."/>
            <person name="Kane N.C."/>
            <person name="Bowers J.E."/>
            <person name="Hubner S."/>
            <person name="Bellec A."/>
            <person name="Berard A."/>
            <person name="Berges H."/>
            <person name="Blanchet N."/>
            <person name="Boniface M.C."/>
            <person name="Brunel D."/>
            <person name="Catrice O."/>
            <person name="Chaidir N."/>
            <person name="Claudel C."/>
            <person name="Donnadieu C."/>
            <person name="Faraut T."/>
            <person name="Fievet G."/>
            <person name="Helmstetter N."/>
            <person name="King M."/>
            <person name="Knapp S.J."/>
            <person name="Lai Z."/>
            <person name="Le Paslier M.C."/>
            <person name="Lippi Y."/>
            <person name="Lorenzon L."/>
            <person name="Mandel J.R."/>
            <person name="Marage G."/>
            <person name="Marchand G."/>
            <person name="Marquand E."/>
            <person name="Bret-Mestries E."/>
            <person name="Morien E."/>
            <person name="Nambeesan S."/>
            <person name="Nguyen T."/>
            <person name="Pegot-Espagnet P."/>
            <person name="Pouilly N."/>
            <person name="Raftis F."/>
            <person name="Sallet E."/>
            <person name="Schiex T."/>
            <person name="Thomas J."/>
            <person name="Vandecasteele C."/>
            <person name="Vares D."/>
            <person name="Vear F."/>
            <person name="Vautrin S."/>
            <person name="Crespi M."/>
            <person name="Mangin B."/>
            <person name="Burke J.M."/>
            <person name="Salse J."/>
            <person name="Munos S."/>
            <person name="Vincourt P."/>
            <person name="Rieseberg L.H."/>
            <person name="Langlade N.B."/>
        </authorList>
    </citation>
    <scope>NUCLEOTIDE SEQUENCE [LARGE SCALE GENOMIC DNA]</scope>
    <source>
        <strain evidence="2">cv. SF193</strain>
    </source>
</reference>
<evidence type="ECO:0000313" key="2">
    <source>
        <dbReference type="Proteomes" id="UP000215914"/>
    </source>
</evidence>
<dbReference type="AlphaFoldDB" id="A0A251TB37"/>
<dbReference type="EMBL" id="CM007900">
    <property type="protein sequence ID" value="OTG08278.1"/>
    <property type="molecule type" value="Genomic_DNA"/>
</dbReference>
<evidence type="ECO:0000313" key="1">
    <source>
        <dbReference type="EMBL" id="OTG08278.1"/>
    </source>
</evidence>